<gene>
    <name evidence="2" type="ORF">PanWU01x14_306620</name>
</gene>
<name>A0A2P5ARP0_PARAD</name>
<protein>
    <recommendedName>
        <fullName evidence="4">Transmembrane protein</fullName>
    </recommendedName>
</protein>
<feature type="transmembrane region" description="Helical" evidence="1">
    <location>
        <begin position="57"/>
        <end position="79"/>
    </location>
</feature>
<reference evidence="3" key="1">
    <citation type="submission" date="2016-06" db="EMBL/GenBank/DDBJ databases">
        <title>Parallel loss of symbiosis genes in relatives of nitrogen-fixing non-legume Parasponia.</title>
        <authorList>
            <person name="Van Velzen R."/>
            <person name="Holmer R."/>
            <person name="Bu F."/>
            <person name="Rutten L."/>
            <person name="Van Zeijl A."/>
            <person name="Liu W."/>
            <person name="Santuari L."/>
            <person name="Cao Q."/>
            <person name="Sharma T."/>
            <person name="Shen D."/>
            <person name="Roswanjaya Y."/>
            <person name="Wardhani T."/>
            <person name="Kalhor M.S."/>
            <person name="Jansen J."/>
            <person name="Van den Hoogen J."/>
            <person name="Gungor B."/>
            <person name="Hartog M."/>
            <person name="Hontelez J."/>
            <person name="Verver J."/>
            <person name="Yang W.-C."/>
            <person name="Schijlen E."/>
            <person name="Repin R."/>
            <person name="Schilthuizen M."/>
            <person name="Schranz E."/>
            <person name="Heidstra R."/>
            <person name="Miyata K."/>
            <person name="Fedorova E."/>
            <person name="Kohlen W."/>
            <person name="Bisseling T."/>
            <person name="Smit S."/>
            <person name="Geurts R."/>
        </authorList>
    </citation>
    <scope>NUCLEOTIDE SEQUENCE [LARGE SCALE GENOMIC DNA]</scope>
    <source>
        <strain evidence="3">cv. WU1-14</strain>
    </source>
</reference>
<evidence type="ECO:0008006" key="4">
    <source>
        <dbReference type="Google" id="ProtNLM"/>
    </source>
</evidence>
<keyword evidence="1" id="KW-1133">Transmembrane helix</keyword>
<dbReference type="Proteomes" id="UP000237105">
    <property type="component" value="Unassembled WGS sequence"/>
</dbReference>
<evidence type="ECO:0000313" key="3">
    <source>
        <dbReference type="Proteomes" id="UP000237105"/>
    </source>
</evidence>
<keyword evidence="1" id="KW-0812">Transmembrane</keyword>
<comment type="caution">
    <text evidence="2">The sequence shown here is derived from an EMBL/GenBank/DDBJ whole genome shotgun (WGS) entry which is preliminary data.</text>
</comment>
<dbReference type="EMBL" id="JXTB01000472">
    <property type="protein sequence ID" value="PON39212.1"/>
    <property type="molecule type" value="Genomic_DNA"/>
</dbReference>
<accession>A0A2P5ARP0</accession>
<evidence type="ECO:0000256" key="1">
    <source>
        <dbReference type="SAM" id="Phobius"/>
    </source>
</evidence>
<dbReference type="OrthoDB" id="10426078at2759"/>
<proteinExistence type="predicted"/>
<feature type="transmembrane region" description="Helical" evidence="1">
    <location>
        <begin position="91"/>
        <end position="109"/>
    </location>
</feature>
<evidence type="ECO:0000313" key="2">
    <source>
        <dbReference type="EMBL" id="PON39212.1"/>
    </source>
</evidence>
<keyword evidence="1" id="KW-0472">Membrane</keyword>
<keyword evidence="3" id="KW-1185">Reference proteome</keyword>
<sequence>MAVCLSSETSLRSESAAWTIRAALISAMKASWEFLTAGSLTLETLTKWLKLSTMFPMSVSTLCINAFCFCAAAAAAAAVGPLPPPPLPATPPPPALFISLSLSLSLVLSS</sequence>
<organism evidence="2 3">
    <name type="scientific">Parasponia andersonii</name>
    <name type="common">Sponia andersonii</name>
    <dbReference type="NCBI Taxonomy" id="3476"/>
    <lineage>
        <taxon>Eukaryota</taxon>
        <taxon>Viridiplantae</taxon>
        <taxon>Streptophyta</taxon>
        <taxon>Embryophyta</taxon>
        <taxon>Tracheophyta</taxon>
        <taxon>Spermatophyta</taxon>
        <taxon>Magnoliopsida</taxon>
        <taxon>eudicotyledons</taxon>
        <taxon>Gunneridae</taxon>
        <taxon>Pentapetalae</taxon>
        <taxon>rosids</taxon>
        <taxon>fabids</taxon>
        <taxon>Rosales</taxon>
        <taxon>Cannabaceae</taxon>
        <taxon>Parasponia</taxon>
    </lineage>
</organism>
<dbReference type="AlphaFoldDB" id="A0A2P5ARP0"/>